<dbReference type="Proteomes" id="UP000663868">
    <property type="component" value="Unassembled WGS sequence"/>
</dbReference>
<dbReference type="EMBL" id="CAJNOE010001323">
    <property type="protein sequence ID" value="CAF1412622.1"/>
    <property type="molecule type" value="Genomic_DNA"/>
</dbReference>
<name>A0A819GSL3_9BILA</name>
<dbReference type="AlphaFoldDB" id="A0A819GSL3"/>
<evidence type="ECO:0000256" key="1">
    <source>
        <dbReference type="SAM" id="Coils"/>
    </source>
</evidence>
<keyword evidence="1" id="KW-0175">Coiled coil</keyword>
<gene>
    <name evidence="2" type="ORF">IZO911_LOCUS40165</name>
    <name evidence="3" type="ORF">KXQ929_LOCUS22151</name>
</gene>
<evidence type="ECO:0000313" key="3">
    <source>
        <dbReference type="EMBL" id="CAF3888508.1"/>
    </source>
</evidence>
<proteinExistence type="predicted"/>
<comment type="caution">
    <text evidence="3">The sequence shown here is derived from an EMBL/GenBank/DDBJ whole genome shotgun (WGS) entry which is preliminary data.</text>
</comment>
<dbReference type="Gene3D" id="6.10.140.1440">
    <property type="match status" value="1"/>
</dbReference>
<evidence type="ECO:0000313" key="4">
    <source>
        <dbReference type="Proteomes" id="UP000663868"/>
    </source>
</evidence>
<protein>
    <submittedName>
        <fullName evidence="3">Uncharacterized protein</fullName>
    </submittedName>
</protein>
<dbReference type="EMBL" id="CAJOBB010001672">
    <property type="protein sequence ID" value="CAF3888508.1"/>
    <property type="molecule type" value="Genomic_DNA"/>
</dbReference>
<reference evidence="3" key="1">
    <citation type="submission" date="2021-02" db="EMBL/GenBank/DDBJ databases">
        <authorList>
            <person name="Nowell W R."/>
        </authorList>
    </citation>
    <scope>NUCLEOTIDE SEQUENCE</scope>
</reference>
<organism evidence="3 4">
    <name type="scientific">Adineta steineri</name>
    <dbReference type="NCBI Taxonomy" id="433720"/>
    <lineage>
        <taxon>Eukaryota</taxon>
        <taxon>Metazoa</taxon>
        <taxon>Spiralia</taxon>
        <taxon>Gnathifera</taxon>
        <taxon>Rotifera</taxon>
        <taxon>Eurotatoria</taxon>
        <taxon>Bdelloidea</taxon>
        <taxon>Adinetida</taxon>
        <taxon>Adinetidae</taxon>
        <taxon>Adineta</taxon>
    </lineage>
</organism>
<accession>A0A819GSL3</accession>
<feature type="coiled-coil region" evidence="1">
    <location>
        <begin position="15"/>
        <end position="93"/>
    </location>
</feature>
<dbReference type="Proteomes" id="UP000663860">
    <property type="component" value="Unassembled WGS sequence"/>
</dbReference>
<evidence type="ECO:0000313" key="2">
    <source>
        <dbReference type="EMBL" id="CAF1412622.1"/>
    </source>
</evidence>
<sequence length="248" mass="28760">MESSNTTTSPLLNHAVRIRAKNVELRKKITQLESDIQLITKDISSLTNTYDDLVEQCQVLRENQTEKKKDLLLEECQTQFNNYIQDIQNYLNNKQWDIPTSEKTTVSTPKPLSTIESDNEIKELPIPALNDVLNQQLTSVENWLMESAVTDIDKQSSMLTESQPTDDGADDLYKDLIFPTLSDDLPSQSDEIQFDENNHHEEFVKTISPEYPQEQQQQQQRLDKNQRRFALMRQLAEKSNKTTTRKLL</sequence>